<gene>
    <name evidence="2" type="ORF">ACFQZW_00050</name>
</gene>
<organism evidence="2 3">
    <name type="scientific">Lutibacter aestuarii</name>
    <dbReference type="NCBI Taxonomy" id="861111"/>
    <lineage>
        <taxon>Bacteria</taxon>
        <taxon>Pseudomonadati</taxon>
        <taxon>Bacteroidota</taxon>
        <taxon>Flavobacteriia</taxon>
        <taxon>Flavobacteriales</taxon>
        <taxon>Flavobacteriaceae</taxon>
        <taxon>Lutibacter</taxon>
    </lineage>
</organism>
<dbReference type="EMBL" id="JBHTIC010000002">
    <property type="protein sequence ID" value="MFD0760465.1"/>
    <property type="molecule type" value="Genomic_DNA"/>
</dbReference>
<evidence type="ECO:0000256" key="1">
    <source>
        <dbReference type="SAM" id="Phobius"/>
    </source>
</evidence>
<evidence type="ECO:0000313" key="3">
    <source>
        <dbReference type="Proteomes" id="UP001597032"/>
    </source>
</evidence>
<keyword evidence="1" id="KW-1133">Transmembrane helix</keyword>
<feature type="transmembrane region" description="Helical" evidence="1">
    <location>
        <begin position="20"/>
        <end position="39"/>
    </location>
</feature>
<sequence length="366" mass="43496">MIDFQHLLTYLEQLPLLVKVVWILIGFLIIFIILLIFYLKYLRGYLRKKETISKKLFTEYEANLINFLYSQTEEEINEEQQIIVDKMKTCITNKFKRKIFISVMSKLKNDISGEMADSINNLYIKTNLINHSITKLKSNKWYVITAGIKELNLFEITNVFEQVKKHENHPKQEVRNEVQLYFVSLFHFKGLDFLNTLKSPISEWNQIQLLEILQKFDDQEISDITPWLKSSNESVVLFSLKLAKIYNQFQIIDTLLELLNHQSKIIRLKTIEVLNYFQVNEAKKILKNNFKNSSEDEQIAFFQMLENTVEITDEEFIVHNTKHVNFQVRVLALKILKRLNNKKLLDLKNKATNDEDKLIFNYLENN</sequence>
<name>A0ABW2Z6E8_9FLAO</name>
<accession>A0ABW2Z6E8</accession>
<proteinExistence type="predicted"/>
<keyword evidence="1" id="KW-0812">Transmembrane</keyword>
<dbReference type="Proteomes" id="UP001597032">
    <property type="component" value="Unassembled WGS sequence"/>
</dbReference>
<keyword evidence="1" id="KW-0472">Membrane</keyword>
<dbReference type="SUPFAM" id="SSF48371">
    <property type="entry name" value="ARM repeat"/>
    <property type="match status" value="1"/>
</dbReference>
<protein>
    <submittedName>
        <fullName evidence="2">HEAT repeat domain-containing protein</fullName>
    </submittedName>
</protein>
<comment type="caution">
    <text evidence="2">The sequence shown here is derived from an EMBL/GenBank/DDBJ whole genome shotgun (WGS) entry which is preliminary data.</text>
</comment>
<dbReference type="RefSeq" id="WP_298264591.1">
    <property type="nucleotide sequence ID" value="NZ_JBHTIC010000002.1"/>
</dbReference>
<evidence type="ECO:0000313" key="2">
    <source>
        <dbReference type="EMBL" id="MFD0760465.1"/>
    </source>
</evidence>
<keyword evidence="3" id="KW-1185">Reference proteome</keyword>
<reference evidence="3" key="1">
    <citation type="journal article" date="2019" name="Int. J. Syst. Evol. Microbiol.">
        <title>The Global Catalogue of Microorganisms (GCM) 10K type strain sequencing project: providing services to taxonomists for standard genome sequencing and annotation.</title>
        <authorList>
            <consortium name="The Broad Institute Genomics Platform"/>
            <consortium name="The Broad Institute Genome Sequencing Center for Infectious Disease"/>
            <person name="Wu L."/>
            <person name="Ma J."/>
        </authorList>
    </citation>
    <scope>NUCLEOTIDE SEQUENCE [LARGE SCALE GENOMIC DNA]</scope>
    <source>
        <strain evidence="3">CCUG 60022</strain>
    </source>
</reference>
<dbReference type="InterPro" id="IPR016024">
    <property type="entry name" value="ARM-type_fold"/>
</dbReference>